<dbReference type="EMBL" id="ADLS01000012">
    <property type="protein sequence ID" value="EGX71197.1"/>
    <property type="molecule type" value="Genomic_DNA"/>
</dbReference>
<dbReference type="STRING" id="742742.HMPREF9452_01097"/>
<comment type="caution">
    <text evidence="11">The sequence shown here is derived from an EMBL/GenBank/DDBJ whole genome shotgun (WGS) entry which is preliminary data.</text>
</comment>
<dbReference type="GO" id="GO:0004747">
    <property type="term" value="F:ribokinase activity"/>
    <property type="evidence" value="ECO:0007669"/>
    <property type="project" value="UniProtKB-UniRule"/>
</dbReference>
<name>G1WID4_9ACTN</name>
<feature type="binding site" evidence="9">
    <location>
        <position position="312"/>
    </location>
    <ligand>
        <name>K(+)</name>
        <dbReference type="ChEBI" id="CHEBI:29103"/>
    </ligand>
</feature>
<dbReference type="CDD" id="cd01174">
    <property type="entry name" value="ribokinase"/>
    <property type="match status" value="1"/>
</dbReference>
<dbReference type="PATRIC" id="fig|742742.3.peg.1063"/>
<dbReference type="HAMAP" id="MF_01987">
    <property type="entry name" value="Ribokinase"/>
    <property type="match status" value="1"/>
</dbReference>
<feature type="binding site" evidence="9">
    <location>
        <position position="306"/>
    </location>
    <ligand>
        <name>K(+)</name>
        <dbReference type="ChEBI" id="CHEBI:29103"/>
    </ligand>
</feature>
<feature type="active site" description="Proton acceptor" evidence="9">
    <location>
        <position position="273"/>
    </location>
</feature>
<dbReference type="InterPro" id="IPR029056">
    <property type="entry name" value="Ribokinase-like"/>
</dbReference>
<feature type="binding site" evidence="9">
    <location>
        <position position="308"/>
    </location>
    <ligand>
        <name>K(+)</name>
        <dbReference type="ChEBI" id="CHEBI:29103"/>
    </ligand>
</feature>
<dbReference type="GO" id="GO:0005737">
    <property type="term" value="C:cytoplasm"/>
    <property type="evidence" value="ECO:0007669"/>
    <property type="project" value="UniProtKB-SubCell"/>
</dbReference>
<comment type="catalytic activity">
    <reaction evidence="9">
        <text>D-ribose + ATP = D-ribose 5-phosphate + ADP + H(+)</text>
        <dbReference type="Rhea" id="RHEA:13697"/>
        <dbReference type="ChEBI" id="CHEBI:15378"/>
        <dbReference type="ChEBI" id="CHEBI:30616"/>
        <dbReference type="ChEBI" id="CHEBI:47013"/>
        <dbReference type="ChEBI" id="CHEBI:78346"/>
        <dbReference type="ChEBI" id="CHEBI:456216"/>
        <dbReference type="EC" id="2.7.1.15"/>
    </reaction>
</comment>
<feature type="binding site" evidence="9">
    <location>
        <begin position="10"/>
        <end position="12"/>
    </location>
    <ligand>
        <name>substrate</name>
    </ligand>
</feature>
<dbReference type="SUPFAM" id="SSF53613">
    <property type="entry name" value="Ribokinase-like"/>
    <property type="match status" value="1"/>
</dbReference>
<feature type="binding site" evidence="9">
    <location>
        <begin position="272"/>
        <end position="273"/>
    </location>
    <ligand>
        <name>ATP</name>
        <dbReference type="ChEBI" id="CHEBI:30616"/>
    </ligand>
</feature>
<evidence type="ECO:0000256" key="1">
    <source>
        <dbReference type="ARBA" id="ARBA00022679"/>
    </source>
</evidence>
<gene>
    <name evidence="9" type="primary">rbsK</name>
    <name evidence="11" type="ORF">HMPREF9452_01097</name>
</gene>
<organism evidence="11 12">
    <name type="scientific">Collinsella tanakaei YIT 12063</name>
    <dbReference type="NCBI Taxonomy" id="742742"/>
    <lineage>
        <taxon>Bacteria</taxon>
        <taxon>Bacillati</taxon>
        <taxon>Actinomycetota</taxon>
        <taxon>Coriobacteriia</taxon>
        <taxon>Coriobacteriales</taxon>
        <taxon>Coriobacteriaceae</taxon>
        <taxon>Collinsella</taxon>
    </lineage>
</organism>
<evidence type="ECO:0000256" key="5">
    <source>
        <dbReference type="ARBA" id="ARBA00022840"/>
    </source>
</evidence>
<dbReference type="OrthoDB" id="9775849at2"/>
<comment type="similarity">
    <text evidence="9">Belongs to the carbohydrate kinase PfkB family. Ribokinase subfamily.</text>
</comment>
<comment type="function">
    <text evidence="9">Catalyzes the phosphorylation of ribose at O-5 in a reaction requiring ATP and magnesium. The resulting D-ribose-5-phosphate can then be used either for sythesis of nucleotides, histidine, and tryptophan, or as a component of the pentose phosphate pathway.</text>
</comment>
<comment type="pathway">
    <text evidence="9">Carbohydrate metabolism; D-ribose degradation; D-ribose 5-phosphate from beta-D-ribopyranose: step 2/2.</text>
</comment>
<evidence type="ECO:0000313" key="11">
    <source>
        <dbReference type="EMBL" id="EGX71197.1"/>
    </source>
</evidence>
<feature type="domain" description="Carbohydrate kinase PfkB" evidence="10">
    <location>
        <begin position="2"/>
        <end position="315"/>
    </location>
</feature>
<feature type="binding site" evidence="9">
    <location>
        <position position="269"/>
    </location>
    <ligand>
        <name>K(+)</name>
        <dbReference type="ChEBI" id="CHEBI:29103"/>
    </ligand>
</feature>
<dbReference type="Proteomes" id="UP000004830">
    <property type="component" value="Unassembled WGS sequence"/>
</dbReference>
<evidence type="ECO:0000256" key="7">
    <source>
        <dbReference type="ARBA" id="ARBA00022958"/>
    </source>
</evidence>
<dbReference type="PANTHER" id="PTHR10584">
    <property type="entry name" value="SUGAR KINASE"/>
    <property type="match status" value="1"/>
</dbReference>
<comment type="cofactor">
    <cofactor evidence="9">
        <name>Mg(2+)</name>
        <dbReference type="ChEBI" id="CHEBI:18420"/>
    </cofactor>
    <text evidence="9">Requires a divalent cation, most likely magnesium in vivo, as an electrophilic catalyst to aid phosphoryl group transfer. It is the chelate of the metal and the nucleotide that is the actual substrate.</text>
</comment>
<feature type="binding site" evidence="9">
    <location>
        <begin position="38"/>
        <end position="42"/>
    </location>
    <ligand>
        <name>substrate</name>
    </ligand>
</feature>
<proteinExistence type="inferred from homology"/>
<dbReference type="InterPro" id="IPR011611">
    <property type="entry name" value="PfkB_dom"/>
</dbReference>
<keyword evidence="12" id="KW-1185">Reference proteome</keyword>
<comment type="activity regulation">
    <text evidence="9">Activated by a monovalent cation that binds near, but not in, the active site. The most likely occupant of the site in vivo is potassium. Ion binding induces a conformational change that may alter substrate affinity.</text>
</comment>
<comment type="subunit">
    <text evidence="9">Homodimer.</text>
</comment>
<feature type="binding site" evidence="9">
    <location>
        <begin position="241"/>
        <end position="246"/>
    </location>
    <ligand>
        <name>ATP</name>
        <dbReference type="ChEBI" id="CHEBI:30616"/>
    </ligand>
</feature>
<dbReference type="Pfam" id="PF00294">
    <property type="entry name" value="PfkB"/>
    <property type="match status" value="1"/>
</dbReference>
<keyword evidence="6 9" id="KW-0460">Magnesium</keyword>
<dbReference type="AlphaFoldDB" id="G1WID4"/>
<dbReference type="GeneID" id="62758825"/>
<sequence length="351" mass="35193">MSILCFGSANIDDTYRVPHMVARGETLAATSVVRCAGGKGLNQAIALARAASGRLDVAFAGCVGADGAFLLGELEAAGVDVARVQVLEDEHTGLAVIQNDDAGDNCIILYGGANRRVTPELVRRALAFYGPGDMVVLQNEVNLVDEVIDQAADRGMQVALNPSPFDASIMDLPLDKVDYLLVNEIEAMQLLKALGAASVDSADIDAGEATATTGADATAGDWAAVARALGERFRSTCVVMTLGAQGAYLIDGAACTHVPACPCKAVDTTAAGDTFTGYFLAGIALGGSALAAMATAACAASIAVSRPGAAASIPSADEVAAAGEGAADGAGVADEGVADSSVVDGAAERLV</sequence>
<keyword evidence="4 9" id="KW-0418">Kinase</keyword>
<reference evidence="11 12" key="1">
    <citation type="submission" date="2011-06" db="EMBL/GenBank/DDBJ databases">
        <title>The Genome Sequence of Collinsella tanakaei YIT 12063.</title>
        <authorList>
            <consortium name="The Broad Institute Genome Sequencing Platform"/>
            <person name="Earl A."/>
            <person name="Ward D."/>
            <person name="Feldgarden M."/>
            <person name="Gevers D."/>
            <person name="Morotomi M."/>
            <person name="Young S.K."/>
            <person name="Zeng Q."/>
            <person name="Gargeya S."/>
            <person name="Fitzgerald M."/>
            <person name="Haas B."/>
            <person name="Abouelleil A."/>
            <person name="Alvarado L."/>
            <person name="Arachchi H.M."/>
            <person name="Berlin A."/>
            <person name="Brown A."/>
            <person name="Chapman S.B."/>
            <person name="Chen Z."/>
            <person name="Dunbar C."/>
            <person name="Freedman E."/>
            <person name="Gearin G."/>
            <person name="Gellesch M."/>
            <person name="Goldberg J."/>
            <person name="Griggs A."/>
            <person name="Gujja S."/>
            <person name="Heiman D."/>
            <person name="Howarth C."/>
            <person name="Larson L."/>
            <person name="Lui A."/>
            <person name="MacDonald P.J.P."/>
            <person name="Mehta T."/>
            <person name="Montmayeur A."/>
            <person name="Murphy C."/>
            <person name="Neiman D."/>
            <person name="Pearson M."/>
            <person name="Priest M."/>
            <person name="Roberts A."/>
            <person name="Saif S."/>
            <person name="Shea T."/>
            <person name="Shenoy N."/>
            <person name="Sisk P."/>
            <person name="Stolte C."/>
            <person name="Sykes S."/>
            <person name="Wortman J."/>
            <person name="Nusbaum C."/>
            <person name="Birren B."/>
        </authorList>
    </citation>
    <scope>NUCLEOTIDE SEQUENCE [LARGE SCALE GENOMIC DNA]</scope>
    <source>
        <strain evidence="11 12">YIT 12063</strain>
    </source>
</reference>
<evidence type="ECO:0000256" key="4">
    <source>
        <dbReference type="ARBA" id="ARBA00022777"/>
    </source>
</evidence>
<keyword evidence="8 9" id="KW-0119">Carbohydrate metabolism</keyword>
<evidence type="ECO:0000256" key="3">
    <source>
        <dbReference type="ARBA" id="ARBA00022741"/>
    </source>
</evidence>
<comment type="caution">
    <text evidence="9">Lacks conserved residue(s) required for the propagation of feature annotation.</text>
</comment>
<dbReference type="PRINTS" id="PR00990">
    <property type="entry name" value="RIBOKINASE"/>
</dbReference>
<keyword evidence="7 9" id="KW-0630">Potassium</keyword>
<dbReference type="InterPro" id="IPR011877">
    <property type="entry name" value="Ribokinase"/>
</dbReference>
<evidence type="ECO:0000256" key="8">
    <source>
        <dbReference type="ARBA" id="ARBA00023277"/>
    </source>
</evidence>
<feature type="binding site" evidence="9">
    <location>
        <position position="183"/>
    </location>
    <ligand>
        <name>ATP</name>
        <dbReference type="ChEBI" id="CHEBI:30616"/>
    </ligand>
</feature>
<keyword evidence="9" id="KW-0963">Cytoplasm</keyword>
<keyword evidence="5 9" id="KW-0067">ATP-binding</keyword>
<evidence type="ECO:0000256" key="2">
    <source>
        <dbReference type="ARBA" id="ARBA00022723"/>
    </source>
</evidence>
<dbReference type="GO" id="GO:0019303">
    <property type="term" value="P:D-ribose catabolic process"/>
    <property type="evidence" value="ECO:0007669"/>
    <property type="project" value="UniProtKB-UniRule"/>
</dbReference>
<dbReference type="PANTHER" id="PTHR10584:SF166">
    <property type="entry name" value="RIBOKINASE"/>
    <property type="match status" value="1"/>
</dbReference>
<dbReference type="RefSeq" id="WP_009141132.1">
    <property type="nucleotide sequence ID" value="NZ_JH126469.1"/>
</dbReference>
<dbReference type="GO" id="GO:0046872">
    <property type="term" value="F:metal ion binding"/>
    <property type="evidence" value="ECO:0007669"/>
    <property type="project" value="UniProtKB-KW"/>
</dbReference>
<keyword evidence="1 9" id="KW-0808">Transferase</keyword>
<feature type="binding site" evidence="9">
    <location>
        <position position="303"/>
    </location>
    <ligand>
        <name>K(+)</name>
        <dbReference type="ChEBI" id="CHEBI:29103"/>
    </ligand>
</feature>
<evidence type="ECO:0000256" key="9">
    <source>
        <dbReference type="HAMAP-Rule" id="MF_01987"/>
    </source>
</evidence>
<feature type="binding site" evidence="9">
    <location>
        <position position="273"/>
    </location>
    <ligand>
        <name>substrate</name>
    </ligand>
</feature>
<keyword evidence="2 9" id="KW-0479">Metal-binding</keyword>
<dbReference type="UniPathway" id="UPA00916">
    <property type="reaction ID" value="UER00889"/>
</dbReference>
<dbReference type="InterPro" id="IPR002139">
    <property type="entry name" value="Ribo/fructo_kinase"/>
</dbReference>
<dbReference type="Gene3D" id="3.40.1190.20">
    <property type="match status" value="1"/>
</dbReference>
<comment type="subcellular location">
    <subcellularLocation>
        <location evidence="9">Cytoplasm</location>
    </subcellularLocation>
</comment>
<feature type="binding site" evidence="9">
    <location>
        <position position="267"/>
    </location>
    <ligand>
        <name>K(+)</name>
        <dbReference type="ChEBI" id="CHEBI:29103"/>
    </ligand>
</feature>
<feature type="binding site" evidence="9">
    <location>
        <position position="140"/>
    </location>
    <ligand>
        <name>substrate</name>
    </ligand>
</feature>
<dbReference type="EC" id="2.7.1.15" evidence="9"/>
<accession>G1WID4</accession>
<evidence type="ECO:0000259" key="10">
    <source>
        <dbReference type="Pfam" id="PF00294"/>
    </source>
</evidence>
<evidence type="ECO:0000256" key="6">
    <source>
        <dbReference type="ARBA" id="ARBA00022842"/>
    </source>
</evidence>
<dbReference type="eggNOG" id="COG0524">
    <property type="taxonomic scope" value="Bacteria"/>
</dbReference>
<dbReference type="HOGENOM" id="CLU_027634_2_1_11"/>
<evidence type="ECO:0000313" key="12">
    <source>
        <dbReference type="Proteomes" id="UP000004830"/>
    </source>
</evidence>
<protein>
    <recommendedName>
        <fullName evidence="9">Ribokinase</fullName>
        <shortName evidence="9">RK</shortName>
        <ecNumber evidence="9">2.7.1.15</ecNumber>
    </recommendedName>
</protein>
<dbReference type="GO" id="GO:0005524">
    <property type="term" value="F:ATP binding"/>
    <property type="evidence" value="ECO:0007669"/>
    <property type="project" value="UniProtKB-UniRule"/>
</dbReference>
<keyword evidence="3 9" id="KW-0547">Nucleotide-binding</keyword>